<dbReference type="Proteomes" id="UP000321230">
    <property type="component" value="Unassembled WGS sequence"/>
</dbReference>
<keyword evidence="2" id="KW-1185">Reference proteome</keyword>
<gene>
    <name evidence="1" type="ORF">GWA01_09390</name>
</gene>
<evidence type="ECO:0000313" key="2">
    <source>
        <dbReference type="Proteomes" id="UP000321230"/>
    </source>
</evidence>
<protein>
    <recommendedName>
        <fullName evidence="3">Coat protein</fullName>
    </recommendedName>
</protein>
<accession>A0A511AY84</accession>
<name>A0A511AY84_9PROT</name>
<dbReference type="InterPro" id="IPR024659">
    <property type="entry name" value="Phage_coat_Gp5"/>
</dbReference>
<dbReference type="EMBL" id="BJUZ01000001">
    <property type="protein sequence ID" value="GEK93169.1"/>
    <property type="molecule type" value="Genomic_DNA"/>
</dbReference>
<dbReference type="RefSeq" id="WP_146794487.1">
    <property type="nucleotide sequence ID" value="NZ_BARC01000011.1"/>
</dbReference>
<reference evidence="1 2" key="1">
    <citation type="submission" date="2019-07" db="EMBL/GenBank/DDBJ databases">
        <title>Whole genome shotgun sequence of Gluconobacter wancherniae NBRC 103581.</title>
        <authorList>
            <person name="Hosoyama A."/>
            <person name="Uohara A."/>
            <person name="Ohji S."/>
            <person name="Ichikawa N."/>
        </authorList>
    </citation>
    <scope>NUCLEOTIDE SEQUENCE [LARGE SCALE GENOMIC DNA]</scope>
    <source>
        <strain evidence="1 2">NBRC 103581</strain>
    </source>
</reference>
<dbReference type="OrthoDB" id="1867599at2"/>
<organism evidence="1 2">
    <name type="scientific">Gluconobacter wancherniae NBRC 103581</name>
    <dbReference type="NCBI Taxonomy" id="656744"/>
    <lineage>
        <taxon>Bacteria</taxon>
        <taxon>Pseudomonadati</taxon>
        <taxon>Pseudomonadota</taxon>
        <taxon>Alphaproteobacteria</taxon>
        <taxon>Acetobacterales</taxon>
        <taxon>Acetobacteraceae</taxon>
        <taxon>Gluconobacter</taxon>
    </lineage>
</organism>
<comment type="caution">
    <text evidence="1">The sequence shown here is derived from an EMBL/GenBank/DDBJ whole genome shotgun (WGS) entry which is preliminary data.</text>
</comment>
<proteinExistence type="predicted"/>
<dbReference type="Gene3D" id="2.40.30.240">
    <property type="match status" value="1"/>
</dbReference>
<dbReference type="Pfam" id="PF11651">
    <property type="entry name" value="P22_CoatProtein"/>
    <property type="match status" value="1"/>
</dbReference>
<evidence type="ECO:0008006" key="3">
    <source>
        <dbReference type="Google" id="ProtNLM"/>
    </source>
</evidence>
<dbReference type="AlphaFoldDB" id="A0A511AY84"/>
<evidence type="ECO:0000313" key="1">
    <source>
        <dbReference type="EMBL" id="GEK93169.1"/>
    </source>
</evidence>
<sequence length="430" mass="45263">MATNNLINDMIITKRALPLFRDTNGFIKNIDRSYDSYFGKSGAKIGASVNVRLPNDPVVGDGPVVSPQSIAERSVPLTVAYRKHVSLGFDTQERTLNVDDFSGRYIEPSVNNLTGSVADIAMTLALGAANMVRNVDGNGNTIAPTSETWLQAKAKLTKQHAPTADRFAVLDPDTDASTVSGLMGLFNPSAQIGQQTKTGAMEAPLLGVREWINDQTCLVTTTGSYDSAATATGSVTTLSNAGNAIPGQISSTAYPQNSVIATSALNGGINAGDVITIAGVNQVNRVTKRSYGTPMQFVVTQAVASGATSIVVSPALVGPAADGSQNQYQTVDALPVADAKITLVGKQGETIRRNLLFNKKAMTLVTVDLMEVNKGVVDCGMANLDGISMRTLTYYNGTDDTLGTRLDVLFGIGVLRPEWLCIVPDIVDAG</sequence>